<keyword evidence="2" id="KW-0521">NADP</keyword>
<evidence type="ECO:0000313" key="4">
    <source>
        <dbReference type="EMBL" id="KAG6014911.1"/>
    </source>
</evidence>
<dbReference type="GO" id="GO:0016491">
    <property type="term" value="F:oxidoreductase activity"/>
    <property type="evidence" value="ECO:0007669"/>
    <property type="project" value="UniProtKB-KW"/>
</dbReference>
<gene>
    <name evidence="4" type="ORF">E4U43_006015</name>
</gene>
<dbReference type="InterPro" id="IPR002347">
    <property type="entry name" value="SDR_fam"/>
</dbReference>
<keyword evidence="3" id="KW-0560">Oxidoreductase</keyword>
<evidence type="ECO:0000256" key="2">
    <source>
        <dbReference type="ARBA" id="ARBA00022857"/>
    </source>
</evidence>
<dbReference type="AlphaFoldDB" id="A0A9P7NGJ0"/>
<comment type="similarity">
    <text evidence="1">Belongs to the short-chain dehydrogenases/reductases (SDR) family.</text>
</comment>
<protein>
    <recommendedName>
        <fullName evidence="6">Gluconate 5-dehydrogenase</fullName>
    </recommendedName>
</protein>
<evidence type="ECO:0000313" key="5">
    <source>
        <dbReference type="Proteomes" id="UP000748025"/>
    </source>
</evidence>
<accession>A0A9P7NGJ0</accession>
<dbReference type="PANTHER" id="PTHR43618">
    <property type="entry name" value="7-ALPHA-HYDROXYSTEROID DEHYDROGENASE"/>
    <property type="match status" value="1"/>
</dbReference>
<dbReference type="EMBL" id="SRPW01000406">
    <property type="protein sequence ID" value="KAG6014911.1"/>
    <property type="molecule type" value="Genomic_DNA"/>
</dbReference>
<dbReference type="PRINTS" id="PR00081">
    <property type="entry name" value="GDHRDH"/>
</dbReference>
<evidence type="ECO:0000256" key="3">
    <source>
        <dbReference type="ARBA" id="ARBA00023002"/>
    </source>
</evidence>
<dbReference type="Pfam" id="PF00106">
    <property type="entry name" value="adh_short"/>
    <property type="match status" value="1"/>
</dbReference>
<dbReference type="SUPFAM" id="SSF51735">
    <property type="entry name" value="NAD(P)-binding Rossmann-fold domains"/>
    <property type="match status" value="1"/>
</dbReference>
<dbReference type="CDD" id="cd05233">
    <property type="entry name" value="SDR_c"/>
    <property type="match status" value="1"/>
</dbReference>
<dbReference type="PANTHER" id="PTHR43618:SF18">
    <property type="entry name" value="SHORT CHAIN DEHYDROGENASE_REDUCTASE FAMILY (AFU_ORTHOLOGUE AFUA_5G12480)"/>
    <property type="match status" value="1"/>
</dbReference>
<dbReference type="Proteomes" id="UP000748025">
    <property type="component" value="Unassembled WGS sequence"/>
</dbReference>
<organism evidence="4 5">
    <name type="scientific">Claviceps pusilla</name>
    <dbReference type="NCBI Taxonomy" id="123648"/>
    <lineage>
        <taxon>Eukaryota</taxon>
        <taxon>Fungi</taxon>
        <taxon>Dikarya</taxon>
        <taxon>Ascomycota</taxon>
        <taxon>Pezizomycotina</taxon>
        <taxon>Sordariomycetes</taxon>
        <taxon>Hypocreomycetidae</taxon>
        <taxon>Hypocreales</taxon>
        <taxon>Clavicipitaceae</taxon>
        <taxon>Claviceps</taxon>
    </lineage>
</organism>
<dbReference type="Gene3D" id="3.40.50.720">
    <property type="entry name" value="NAD(P)-binding Rossmann-like Domain"/>
    <property type="match status" value="1"/>
</dbReference>
<reference evidence="4" key="1">
    <citation type="journal article" date="2020" name="bioRxiv">
        <title>Whole genome comparisons of ergot fungi reveals the divergence and evolution of species within the genus Claviceps are the result of varying mechanisms driving genome evolution and host range expansion.</title>
        <authorList>
            <person name="Wyka S.A."/>
            <person name="Mondo S.J."/>
            <person name="Liu M."/>
            <person name="Dettman J."/>
            <person name="Nalam V."/>
            <person name="Broders K.D."/>
        </authorList>
    </citation>
    <scope>NUCLEOTIDE SEQUENCE</scope>
    <source>
        <strain evidence="4">CCC 602</strain>
    </source>
</reference>
<keyword evidence="5" id="KW-1185">Reference proteome</keyword>
<sequence length="294" mass="30888">MAHSSYMAASLFDVKDVVAVITGGGSGLGAVAAHALVANGAKAVYILGRRKEALISTQEKSSNPHVVHPIVCDVTSKDDLAAAAERVRSEIGYINVLFANSGVKGAAPAAIESNDDVKTVQSKLWKPEMDVFTRDMHVNVSGAYYTAVAFLDLLDQGNQRAVGPSKSQIVLTSSGASFSRLAFSGCAYGASKAAVTHMTKQLATTLAPYKIRVNAIAPGFFPSEMTENLPFMKADRNPREEGAVESKLVPLQRVGTEEDFAGIVLFLSSKAGGFLDGTILLADGGSISTIPSTY</sequence>
<comment type="caution">
    <text evidence="4">The sequence shown here is derived from an EMBL/GenBank/DDBJ whole genome shotgun (WGS) entry which is preliminary data.</text>
</comment>
<dbReference type="InterPro" id="IPR052178">
    <property type="entry name" value="Sec_Metab_Biosynth_SDR"/>
</dbReference>
<evidence type="ECO:0008006" key="6">
    <source>
        <dbReference type="Google" id="ProtNLM"/>
    </source>
</evidence>
<evidence type="ECO:0000256" key="1">
    <source>
        <dbReference type="ARBA" id="ARBA00006484"/>
    </source>
</evidence>
<dbReference type="InterPro" id="IPR036291">
    <property type="entry name" value="NAD(P)-bd_dom_sf"/>
</dbReference>
<dbReference type="OrthoDB" id="2898618at2759"/>
<name>A0A9P7NGJ0_9HYPO</name>
<proteinExistence type="inferred from homology"/>